<dbReference type="EMBL" id="CM001254">
    <property type="protein sequence ID" value="EHH16289.1"/>
    <property type="molecule type" value="Genomic_DNA"/>
</dbReference>
<gene>
    <name evidence="2" type="ORF">EGK_11552</name>
</gene>
<reference evidence="2" key="1">
    <citation type="journal article" date="2011" name="Nat. Biotechnol.">
        <title>Genome sequencing and comparison of two nonhuman primate animal models, the cynomolgus and Chinese rhesus macaques.</title>
        <authorList>
            <person name="Yan G."/>
            <person name="Zhang G."/>
            <person name="Fang X."/>
            <person name="Zhang Y."/>
            <person name="Li C."/>
            <person name="Ling F."/>
            <person name="Cooper D.N."/>
            <person name="Li Q."/>
            <person name="Li Y."/>
            <person name="van Gool A.J."/>
            <person name="Du H."/>
            <person name="Chen J."/>
            <person name="Chen R."/>
            <person name="Zhang P."/>
            <person name="Huang Z."/>
            <person name="Thompson J.R."/>
            <person name="Meng Y."/>
            <person name="Bai Y."/>
            <person name="Wang J."/>
            <person name="Zhuo M."/>
            <person name="Wang T."/>
            <person name="Huang Y."/>
            <person name="Wei L."/>
            <person name="Li J."/>
            <person name="Wang Z."/>
            <person name="Hu H."/>
            <person name="Yang P."/>
            <person name="Le L."/>
            <person name="Stenson P.D."/>
            <person name="Li B."/>
            <person name="Liu X."/>
            <person name="Ball E.V."/>
            <person name="An N."/>
            <person name="Huang Q."/>
            <person name="Zhang Y."/>
            <person name="Fan W."/>
            <person name="Zhang X."/>
            <person name="Li Y."/>
            <person name="Wang W."/>
            <person name="Katze M.G."/>
            <person name="Su B."/>
            <person name="Nielsen R."/>
            <person name="Yang H."/>
            <person name="Wang J."/>
            <person name="Wang X."/>
            <person name="Wang J."/>
        </authorList>
    </citation>
    <scope>NUCLEOTIDE SEQUENCE [LARGE SCALE GENOMIC DNA]</scope>
    <source>
        <strain evidence="2">CR-5</strain>
    </source>
</reference>
<sequence length="99" mass="10859">FVSFFFRWSFRSCCPGWSAMAPSWLTQPPPPGFKRSSCLSLPSSWDYKRVPPCPANFVFLTETGFDHVSQAGLELPTSGDLPASASQSAGITGMSHRAW</sequence>
<evidence type="ECO:0000313" key="2">
    <source>
        <dbReference type="EMBL" id="EHH16289.1"/>
    </source>
</evidence>
<feature type="region of interest" description="Disordered" evidence="1">
    <location>
        <begin position="77"/>
        <end position="99"/>
    </location>
</feature>
<name>G7ML19_MACMU</name>
<dbReference type="PANTHER" id="PTHR46254:SF3">
    <property type="entry name" value="SECRETED PROTEIN"/>
    <property type="match status" value="1"/>
</dbReference>
<feature type="non-terminal residue" evidence="2">
    <location>
        <position position="99"/>
    </location>
</feature>
<accession>G7ML19</accession>
<protein>
    <submittedName>
        <fullName evidence="2">Uncharacterized protein</fullName>
    </submittedName>
</protein>
<dbReference type="PANTHER" id="PTHR46254">
    <property type="entry name" value="PROTEIN GVQW1-RELATED"/>
    <property type="match status" value="1"/>
</dbReference>
<dbReference type="Proteomes" id="UP000013456">
    <property type="component" value="Chromosome 2"/>
</dbReference>
<dbReference type="PRINTS" id="PR02045">
    <property type="entry name" value="F138DOMAIN"/>
</dbReference>
<evidence type="ECO:0000256" key="1">
    <source>
        <dbReference type="SAM" id="MobiDB-lite"/>
    </source>
</evidence>
<proteinExistence type="predicted"/>
<feature type="non-terminal residue" evidence="2">
    <location>
        <position position="1"/>
    </location>
</feature>
<dbReference type="AlphaFoldDB" id="G7ML19"/>
<organism evidence="2">
    <name type="scientific">Macaca mulatta</name>
    <name type="common">Rhesus macaque</name>
    <dbReference type="NCBI Taxonomy" id="9544"/>
    <lineage>
        <taxon>Eukaryota</taxon>
        <taxon>Metazoa</taxon>
        <taxon>Chordata</taxon>
        <taxon>Craniata</taxon>
        <taxon>Vertebrata</taxon>
        <taxon>Euteleostomi</taxon>
        <taxon>Mammalia</taxon>
        <taxon>Eutheria</taxon>
        <taxon>Euarchontoglires</taxon>
        <taxon>Primates</taxon>
        <taxon>Haplorrhini</taxon>
        <taxon>Catarrhini</taxon>
        <taxon>Cercopithecidae</taxon>
        <taxon>Cercopithecinae</taxon>
        <taxon>Macaca</taxon>
    </lineage>
</organism>